<dbReference type="EMBL" id="KZ308389">
    <property type="protein sequence ID" value="KAG8228780.1"/>
    <property type="molecule type" value="Genomic_DNA"/>
</dbReference>
<dbReference type="AlphaFoldDB" id="A0A8K0K7R3"/>
<comment type="caution">
    <text evidence="1">The sequence shown here is derived from an EMBL/GenBank/DDBJ whole genome shotgun (WGS) entry which is preliminary data.</text>
</comment>
<evidence type="ECO:0000313" key="1">
    <source>
        <dbReference type="EMBL" id="KAG8228780.1"/>
    </source>
</evidence>
<reference evidence="1" key="1">
    <citation type="submission" date="2013-04" db="EMBL/GenBank/DDBJ databases">
        <authorList>
            <person name="Qu J."/>
            <person name="Murali S.C."/>
            <person name="Bandaranaike D."/>
            <person name="Bellair M."/>
            <person name="Blankenburg K."/>
            <person name="Chao H."/>
            <person name="Dinh H."/>
            <person name="Doddapaneni H."/>
            <person name="Downs B."/>
            <person name="Dugan-Rocha S."/>
            <person name="Elkadiri S."/>
            <person name="Gnanaolivu R.D."/>
            <person name="Hernandez B."/>
            <person name="Javaid M."/>
            <person name="Jayaseelan J.C."/>
            <person name="Lee S."/>
            <person name="Li M."/>
            <person name="Ming W."/>
            <person name="Munidasa M."/>
            <person name="Muniz J."/>
            <person name="Nguyen L."/>
            <person name="Ongeri F."/>
            <person name="Osuji N."/>
            <person name="Pu L.-L."/>
            <person name="Puazo M."/>
            <person name="Qu C."/>
            <person name="Quiroz J."/>
            <person name="Raj R."/>
            <person name="Weissenberger G."/>
            <person name="Xin Y."/>
            <person name="Zou X."/>
            <person name="Han Y."/>
            <person name="Richards S."/>
            <person name="Worley K."/>
            <person name="Muzny D."/>
            <person name="Gibbs R."/>
        </authorList>
    </citation>
    <scope>NUCLEOTIDE SEQUENCE</scope>
    <source>
        <strain evidence="1">Sampled in the wild</strain>
    </source>
</reference>
<sequence>MNLDVRTRREKIDEFARLMVSNGGPVGMRIAPPRIESADTRRSNWTDYLKPQHFGYPELMVVIVPEQPKGIYGKITEVNRNVLLDYKPPNMNEVS</sequence>
<name>A0A8K0K7R3_LADFU</name>
<organism evidence="1 2">
    <name type="scientific">Ladona fulva</name>
    <name type="common">Scarce chaser dragonfly</name>
    <name type="synonym">Libellula fulva</name>
    <dbReference type="NCBI Taxonomy" id="123851"/>
    <lineage>
        <taxon>Eukaryota</taxon>
        <taxon>Metazoa</taxon>
        <taxon>Ecdysozoa</taxon>
        <taxon>Arthropoda</taxon>
        <taxon>Hexapoda</taxon>
        <taxon>Insecta</taxon>
        <taxon>Pterygota</taxon>
        <taxon>Palaeoptera</taxon>
        <taxon>Odonata</taxon>
        <taxon>Epiprocta</taxon>
        <taxon>Anisoptera</taxon>
        <taxon>Libelluloidea</taxon>
        <taxon>Libellulidae</taxon>
        <taxon>Ladona</taxon>
    </lineage>
</organism>
<accession>A0A8K0K7R3</accession>
<gene>
    <name evidence="1" type="ORF">J437_LFUL006658</name>
</gene>
<proteinExistence type="predicted"/>
<keyword evidence="2" id="KW-1185">Reference proteome</keyword>
<protein>
    <submittedName>
        <fullName evidence="1">Uncharacterized protein</fullName>
    </submittedName>
</protein>
<reference evidence="1" key="2">
    <citation type="submission" date="2017-10" db="EMBL/GenBank/DDBJ databases">
        <title>Ladona fulva Genome sequencing and assembly.</title>
        <authorList>
            <person name="Murali S."/>
            <person name="Richards S."/>
            <person name="Bandaranaike D."/>
            <person name="Bellair M."/>
            <person name="Blankenburg K."/>
            <person name="Chao H."/>
            <person name="Dinh H."/>
            <person name="Doddapaneni H."/>
            <person name="Dugan-Rocha S."/>
            <person name="Elkadiri S."/>
            <person name="Gnanaolivu R."/>
            <person name="Hernandez B."/>
            <person name="Skinner E."/>
            <person name="Javaid M."/>
            <person name="Lee S."/>
            <person name="Li M."/>
            <person name="Ming W."/>
            <person name="Munidasa M."/>
            <person name="Muniz J."/>
            <person name="Nguyen L."/>
            <person name="Hughes D."/>
            <person name="Osuji N."/>
            <person name="Pu L.-L."/>
            <person name="Puazo M."/>
            <person name="Qu C."/>
            <person name="Quiroz J."/>
            <person name="Raj R."/>
            <person name="Weissenberger G."/>
            <person name="Xin Y."/>
            <person name="Zou X."/>
            <person name="Han Y."/>
            <person name="Worley K."/>
            <person name="Muzny D."/>
            <person name="Gibbs R."/>
        </authorList>
    </citation>
    <scope>NUCLEOTIDE SEQUENCE</scope>
    <source>
        <strain evidence="1">Sampled in the wild</strain>
    </source>
</reference>
<dbReference type="Proteomes" id="UP000792457">
    <property type="component" value="Unassembled WGS sequence"/>
</dbReference>
<evidence type="ECO:0000313" key="2">
    <source>
        <dbReference type="Proteomes" id="UP000792457"/>
    </source>
</evidence>
<dbReference type="OrthoDB" id="10252740at2759"/>
<dbReference type="Gene3D" id="3.40.50.2300">
    <property type="match status" value="1"/>
</dbReference>